<dbReference type="OrthoDB" id="4978187at2759"/>
<dbReference type="GeneID" id="30071166"/>
<keyword evidence="2" id="KW-0732">Signal</keyword>
<protein>
    <submittedName>
        <fullName evidence="3">Uncharacterized protein</fullName>
    </submittedName>
</protein>
<feature type="region of interest" description="Disordered" evidence="1">
    <location>
        <begin position="54"/>
        <end position="75"/>
    </location>
</feature>
<feature type="chain" id="PRO_5007301453" evidence="2">
    <location>
        <begin position="20"/>
        <end position="75"/>
    </location>
</feature>
<dbReference type="AlphaFoldDB" id="A0A139YB78"/>
<dbReference type="VEuPathDB" id="FungiDB:FVEG_13856"/>
<evidence type="ECO:0000313" key="4">
    <source>
        <dbReference type="Proteomes" id="UP000009096"/>
    </source>
</evidence>
<evidence type="ECO:0000256" key="2">
    <source>
        <dbReference type="SAM" id="SignalP"/>
    </source>
</evidence>
<keyword evidence="4" id="KW-1185">Reference proteome</keyword>
<evidence type="ECO:0000256" key="1">
    <source>
        <dbReference type="SAM" id="MobiDB-lite"/>
    </source>
</evidence>
<dbReference type="RefSeq" id="XP_018762250.1">
    <property type="nucleotide sequence ID" value="XM_018903204.1"/>
</dbReference>
<dbReference type="Proteomes" id="UP000009096">
    <property type="component" value="Chromosome 8"/>
</dbReference>
<accession>A0A139YB78</accession>
<name>A0A139YB78_GIBM7</name>
<organism evidence="3 4">
    <name type="scientific">Gibberella moniliformis (strain M3125 / FGSC 7600)</name>
    <name type="common">Maize ear and stalk rot fungus</name>
    <name type="synonym">Fusarium verticillioides</name>
    <dbReference type="NCBI Taxonomy" id="334819"/>
    <lineage>
        <taxon>Eukaryota</taxon>
        <taxon>Fungi</taxon>
        <taxon>Dikarya</taxon>
        <taxon>Ascomycota</taxon>
        <taxon>Pezizomycotina</taxon>
        <taxon>Sordariomycetes</taxon>
        <taxon>Hypocreomycetidae</taxon>
        <taxon>Hypocreales</taxon>
        <taxon>Nectriaceae</taxon>
        <taxon>Fusarium</taxon>
        <taxon>Fusarium fujikuroi species complex</taxon>
    </lineage>
</organism>
<proteinExistence type="predicted"/>
<gene>
    <name evidence="3" type="ORF">FVEG_13856</name>
</gene>
<dbReference type="EMBL" id="DS486009">
    <property type="protein sequence ID" value="KYG13566.1"/>
    <property type="molecule type" value="Genomic_DNA"/>
</dbReference>
<evidence type="ECO:0000313" key="3">
    <source>
        <dbReference type="EMBL" id="KYG13566.1"/>
    </source>
</evidence>
<feature type="signal peptide" evidence="2">
    <location>
        <begin position="1"/>
        <end position="19"/>
    </location>
</feature>
<dbReference type="KEGG" id="fvr:FVEG_13856"/>
<sequence>MHFPTLLAGLAAFSTVVTAIPAEKPHFGVAILAINEQRTAPFLSILRQRILDREGRQAPQDGSDQMPDVQRSVWH</sequence>
<reference evidence="3 4" key="1">
    <citation type="journal article" date="2010" name="Nature">
        <title>Comparative genomics reveals mobile pathogenicity chromosomes in Fusarium.</title>
        <authorList>
            <person name="Ma L.J."/>
            <person name="van der Does H.C."/>
            <person name="Borkovich K.A."/>
            <person name="Coleman J.J."/>
            <person name="Daboussi M.J."/>
            <person name="Di Pietro A."/>
            <person name="Dufresne M."/>
            <person name="Freitag M."/>
            <person name="Grabherr M."/>
            <person name="Henrissat B."/>
            <person name="Houterman P.M."/>
            <person name="Kang S."/>
            <person name="Shim W.B."/>
            <person name="Woloshuk C."/>
            <person name="Xie X."/>
            <person name="Xu J.R."/>
            <person name="Antoniw J."/>
            <person name="Baker S.E."/>
            <person name="Bluhm B.H."/>
            <person name="Breakspear A."/>
            <person name="Brown D.W."/>
            <person name="Butchko R.A."/>
            <person name="Chapman S."/>
            <person name="Coulson R."/>
            <person name="Coutinho P.M."/>
            <person name="Danchin E.G."/>
            <person name="Diener A."/>
            <person name="Gale L.R."/>
            <person name="Gardiner D.M."/>
            <person name="Goff S."/>
            <person name="Hammond-Kosack K.E."/>
            <person name="Hilburn K."/>
            <person name="Hua-Van A."/>
            <person name="Jonkers W."/>
            <person name="Kazan K."/>
            <person name="Kodira C.D."/>
            <person name="Koehrsen M."/>
            <person name="Kumar L."/>
            <person name="Lee Y.H."/>
            <person name="Li L."/>
            <person name="Manners J.M."/>
            <person name="Miranda-Saavedra D."/>
            <person name="Mukherjee M."/>
            <person name="Park G."/>
            <person name="Park J."/>
            <person name="Park S.Y."/>
            <person name="Proctor R.H."/>
            <person name="Regev A."/>
            <person name="Ruiz-Roldan M.C."/>
            <person name="Sain D."/>
            <person name="Sakthikumar S."/>
            <person name="Sykes S."/>
            <person name="Schwartz D.C."/>
            <person name="Turgeon B.G."/>
            <person name="Wapinski I."/>
            <person name="Yoder O."/>
            <person name="Young S."/>
            <person name="Zeng Q."/>
            <person name="Zhou S."/>
            <person name="Galagan J."/>
            <person name="Cuomo C.A."/>
            <person name="Kistler H.C."/>
            <person name="Rep M."/>
        </authorList>
    </citation>
    <scope>NUCLEOTIDE SEQUENCE [LARGE SCALE GENOMIC DNA]</scope>
    <source>
        <strain evidence="4">M3125 / FGSC 7600</strain>
    </source>
</reference>